<dbReference type="EMBL" id="CAACVI010000045">
    <property type="protein sequence ID" value="VEN74970.1"/>
    <property type="molecule type" value="Genomic_DNA"/>
</dbReference>
<name>A0A484HL90_9BACT</name>
<reference evidence="1" key="1">
    <citation type="submission" date="2019-01" db="EMBL/GenBank/DDBJ databases">
        <authorList>
            <consortium name="Genoscope - CEA"/>
            <person name="William W."/>
        </authorList>
    </citation>
    <scope>NUCLEOTIDE SEQUENCE</scope>
    <source>
        <strain evidence="1">CR-1</strain>
    </source>
</reference>
<dbReference type="SUPFAM" id="SSF52540">
    <property type="entry name" value="P-loop containing nucleoside triphosphate hydrolases"/>
    <property type="match status" value="1"/>
</dbReference>
<protein>
    <submittedName>
        <fullName evidence="1">Cobalamin biosynthesis protein CbiA</fullName>
    </submittedName>
</protein>
<dbReference type="AlphaFoldDB" id="A0A484HL90"/>
<dbReference type="InterPro" id="IPR027417">
    <property type="entry name" value="P-loop_NTPase"/>
</dbReference>
<sequence>MEINLDGIVVIVGNYGSGKTQVSIHLALMKKRQGADVRVVDLDLVNPYFRVREACDLLTSKGIGVVIPPLKYFHADLPILDPAAAGAIQDPRGGVVILDAGGDDAGSTVLASLSHVLKNRALKGKNVHTLMVVSHLRPMTRSQEACVRVMRRIEKASGLRVTGFAGNANLMEETDPGHIYEGHEFVQALSKKTGIPVAFVTAPSRLIPELDPGRFSCPLMPLDTQASFPWKKRAS</sequence>
<accession>A0A484HL90</accession>
<proteinExistence type="predicted"/>
<dbReference type="Gene3D" id="3.40.50.300">
    <property type="entry name" value="P-loop containing nucleotide triphosphate hydrolases"/>
    <property type="match status" value="1"/>
</dbReference>
<gene>
    <name evidence="1" type="ORF">EPICR_50251</name>
</gene>
<evidence type="ECO:0000313" key="1">
    <source>
        <dbReference type="EMBL" id="VEN74970.1"/>
    </source>
</evidence>
<organism evidence="1">
    <name type="scientific">uncultured Desulfobacteraceae bacterium</name>
    <dbReference type="NCBI Taxonomy" id="218296"/>
    <lineage>
        <taxon>Bacteria</taxon>
        <taxon>Pseudomonadati</taxon>
        <taxon>Thermodesulfobacteriota</taxon>
        <taxon>Desulfobacteria</taxon>
        <taxon>Desulfobacterales</taxon>
        <taxon>Desulfobacteraceae</taxon>
        <taxon>environmental samples</taxon>
    </lineage>
</organism>